<accession>A0A453MD73</accession>
<dbReference type="EnsemblPlants" id="AET5Gv21146900.25">
    <property type="protein sequence ID" value="AET5Gv21146900.25"/>
    <property type="gene ID" value="AET5Gv21146900"/>
</dbReference>
<feature type="region of interest" description="Disordered" evidence="1">
    <location>
        <begin position="1"/>
        <end position="98"/>
    </location>
</feature>
<feature type="compositionally biased region" description="Basic residues" evidence="1">
    <location>
        <begin position="78"/>
        <end position="90"/>
    </location>
</feature>
<sequence>PAAPRCARRRPRLHPRLAGPPLGGNPRTARSVAAAVDRHQRERDVPDAWPRELLPTSSLPYPVATPPQTLPPPPRPKVQGHRRRLHLPRRPLRDLNQV</sequence>
<reference evidence="2" key="4">
    <citation type="submission" date="2019-03" db="UniProtKB">
        <authorList>
            <consortium name="EnsemblPlants"/>
        </authorList>
    </citation>
    <scope>IDENTIFICATION</scope>
</reference>
<name>A0A453MD73_AEGTS</name>
<dbReference type="Gramene" id="AET5Gv21146900.25">
    <property type="protein sequence ID" value="AET5Gv21146900.25"/>
    <property type="gene ID" value="AET5Gv21146900"/>
</dbReference>
<reference evidence="2" key="5">
    <citation type="journal article" date="2021" name="G3 (Bethesda)">
        <title>Aegilops tauschii genome assembly Aet v5.0 features greater sequence contiguity and improved annotation.</title>
        <authorList>
            <person name="Wang L."/>
            <person name="Zhu T."/>
            <person name="Rodriguez J.C."/>
            <person name="Deal K.R."/>
            <person name="Dubcovsky J."/>
            <person name="McGuire P.E."/>
            <person name="Lux T."/>
            <person name="Spannagl M."/>
            <person name="Mayer K.F.X."/>
            <person name="Baldrich P."/>
            <person name="Meyers B.C."/>
            <person name="Huo N."/>
            <person name="Gu Y.Q."/>
            <person name="Zhou H."/>
            <person name="Devos K.M."/>
            <person name="Bennetzen J.L."/>
            <person name="Unver T."/>
            <person name="Budak H."/>
            <person name="Gulick P.J."/>
            <person name="Galiba G."/>
            <person name="Kalapos B."/>
            <person name="Nelson D.R."/>
            <person name="Li P."/>
            <person name="You F.M."/>
            <person name="Luo M.C."/>
            <person name="Dvorak J."/>
        </authorList>
    </citation>
    <scope>NUCLEOTIDE SEQUENCE [LARGE SCALE GENOMIC DNA]</scope>
    <source>
        <strain evidence="2">cv. AL8/78</strain>
    </source>
</reference>
<organism evidence="2 3">
    <name type="scientific">Aegilops tauschii subsp. strangulata</name>
    <name type="common">Goatgrass</name>
    <dbReference type="NCBI Taxonomy" id="200361"/>
    <lineage>
        <taxon>Eukaryota</taxon>
        <taxon>Viridiplantae</taxon>
        <taxon>Streptophyta</taxon>
        <taxon>Embryophyta</taxon>
        <taxon>Tracheophyta</taxon>
        <taxon>Spermatophyta</taxon>
        <taxon>Magnoliopsida</taxon>
        <taxon>Liliopsida</taxon>
        <taxon>Poales</taxon>
        <taxon>Poaceae</taxon>
        <taxon>BOP clade</taxon>
        <taxon>Pooideae</taxon>
        <taxon>Triticodae</taxon>
        <taxon>Triticeae</taxon>
        <taxon>Triticinae</taxon>
        <taxon>Aegilops</taxon>
    </lineage>
</organism>
<keyword evidence="3" id="KW-1185">Reference proteome</keyword>
<dbReference type="AlphaFoldDB" id="A0A453MD73"/>
<dbReference type="Proteomes" id="UP000015105">
    <property type="component" value="Chromosome 5D"/>
</dbReference>
<protein>
    <submittedName>
        <fullName evidence="2">Uncharacterized protein</fullName>
    </submittedName>
</protein>
<reference evidence="3" key="1">
    <citation type="journal article" date="2014" name="Science">
        <title>Ancient hybridizations among the ancestral genomes of bread wheat.</title>
        <authorList>
            <consortium name="International Wheat Genome Sequencing Consortium,"/>
            <person name="Marcussen T."/>
            <person name="Sandve S.R."/>
            <person name="Heier L."/>
            <person name="Spannagl M."/>
            <person name="Pfeifer M."/>
            <person name="Jakobsen K.S."/>
            <person name="Wulff B.B."/>
            <person name="Steuernagel B."/>
            <person name="Mayer K.F."/>
            <person name="Olsen O.A."/>
        </authorList>
    </citation>
    <scope>NUCLEOTIDE SEQUENCE [LARGE SCALE GENOMIC DNA]</scope>
    <source>
        <strain evidence="3">cv. AL8/78</strain>
    </source>
</reference>
<evidence type="ECO:0000313" key="2">
    <source>
        <dbReference type="EnsemblPlants" id="AET5Gv21146900.25"/>
    </source>
</evidence>
<reference evidence="3" key="2">
    <citation type="journal article" date="2017" name="Nat. Plants">
        <title>The Aegilops tauschii genome reveals multiple impacts of transposons.</title>
        <authorList>
            <person name="Zhao G."/>
            <person name="Zou C."/>
            <person name="Li K."/>
            <person name="Wang K."/>
            <person name="Li T."/>
            <person name="Gao L."/>
            <person name="Zhang X."/>
            <person name="Wang H."/>
            <person name="Yang Z."/>
            <person name="Liu X."/>
            <person name="Jiang W."/>
            <person name="Mao L."/>
            <person name="Kong X."/>
            <person name="Jiao Y."/>
            <person name="Jia J."/>
        </authorList>
    </citation>
    <scope>NUCLEOTIDE SEQUENCE [LARGE SCALE GENOMIC DNA]</scope>
    <source>
        <strain evidence="3">cv. AL8/78</strain>
    </source>
</reference>
<evidence type="ECO:0000313" key="3">
    <source>
        <dbReference type="Proteomes" id="UP000015105"/>
    </source>
</evidence>
<feature type="compositionally biased region" description="Basic residues" evidence="1">
    <location>
        <begin position="1"/>
        <end position="15"/>
    </location>
</feature>
<proteinExistence type="predicted"/>
<feature type="compositionally biased region" description="Basic and acidic residues" evidence="1">
    <location>
        <begin position="36"/>
        <end position="50"/>
    </location>
</feature>
<evidence type="ECO:0000256" key="1">
    <source>
        <dbReference type="SAM" id="MobiDB-lite"/>
    </source>
</evidence>
<reference evidence="2" key="3">
    <citation type="journal article" date="2017" name="Nature">
        <title>Genome sequence of the progenitor of the wheat D genome Aegilops tauschii.</title>
        <authorList>
            <person name="Luo M.C."/>
            <person name="Gu Y.Q."/>
            <person name="Puiu D."/>
            <person name="Wang H."/>
            <person name="Twardziok S.O."/>
            <person name="Deal K.R."/>
            <person name="Huo N."/>
            <person name="Zhu T."/>
            <person name="Wang L."/>
            <person name="Wang Y."/>
            <person name="McGuire P.E."/>
            <person name="Liu S."/>
            <person name="Long H."/>
            <person name="Ramasamy R.K."/>
            <person name="Rodriguez J.C."/>
            <person name="Van S.L."/>
            <person name="Yuan L."/>
            <person name="Wang Z."/>
            <person name="Xia Z."/>
            <person name="Xiao L."/>
            <person name="Anderson O.D."/>
            <person name="Ouyang S."/>
            <person name="Liang Y."/>
            <person name="Zimin A.V."/>
            <person name="Pertea G."/>
            <person name="Qi P."/>
            <person name="Bennetzen J.L."/>
            <person name="Dai X."/>
            <person name="Dawson M.W."/>
            <person name="Muller H.G."/>
            <person name="Kugler K."/>
            <person name="Rivarola-Duarte L."/>
            <person name="Spannagl M."/>
            <person name="Mayer K.F.X."/>
            <person name="Lu F.H."/>
            <person name="Bevan M.W."/>
            <person name="Leroy P."/>
            <person name="Li P."/>
            <person name="You F.M."/>
            <person name="Sun Q."/>
            <person name="Liu Z."/>
            <person name="Lyons E."/>
            <person name="Wicker T."/>
            <person name="Salzberg S.L."/>
            <person name="Devos K.M."/>
            <person name="Dvorak J."/>
        </authorList>
    </citation>
    <scope>NUCLEOTIDE SEQUENCE [LARGE SCALE GENOMIC DNA]</scope>
    <source>
        <strain evidence="2">cv. AL8/78</strain>
    </source>
</reference>
<feature type="compositionally biased region" description="Pro residues" evidence="1">
    <location>
        <begin position="63"/>
        <end position="76"/>
    </location>
</feature>